<keyword evidence="3 7" id="KW-0812">Transmembrane</keyword>
<dbReference type="PANTHER" id="PTHR37485:SF1">
    <property type="entry name" value="CELL DIVISION PROTEIN FTSB"/>
    <property type="match status" value="1"/>
</dbReference>
<keyword evidence="6 7" id="KW-0131">Cell cycle</keyword>
<evidence type="ECO:0000256" key="3">
    <source>
        <dbReference type="ARBA" id="ARBA00022692"/>
    </source>
</evidence>
<dbReference type="EMBL" id="JBOK01000003">
    <property type="protein sequence ID" value="EXU81386.1"/>
    <property type="molecule type" value="Genomic_DNA"/>
</dbReference>
<proteinExistence type="inferred from homology"/>
<protein>
    <recommendedName>
        <fullName evidence="7">Cell division protein FtsB</fullName>
    </recommendedName>
</protein>
<dbReference type="GO" id="GO:0005886">
    <property type="term" value="C:plasma membrane"/>
    <property type="evidence" value="ECO:0007669"/>
    <property type="project" value="UniProtKB-SubCell"/>
</dbReference>
<dbReference type="InterPro" id="IPR007060">
    <property type="entry name" value="FtsL/DivIC"/>
</dbReference>
<dbReference type="GO" id="GO:0043093">
    <property type="term" value="P:FtsZ-dependent cytokinesis"/>
    <property type="evidence" value="ECO:0007669"/>
    <property type="project" value="UniProtKB-UniRule"/>
</dbReference>
<dbReference type="InterPro" id="IPR023081">
    <property type="entry name" value="Cell_div_FtsB"/>
</dbReference>
<evidence type="ECO:0000256" key="1">
    <source>
        <dbReference type="ARBA" id="ARBA00022475"/>
    </source>
</evidence>
<dbReference type="HAMAP" id="MF_00599">
    <property type="entry name" value="FtsB"/>
    <property type="match status" value="1"/>
</dbReference>
<keyword evidence="9" id="KW-1185">Reference proteome</keyword>
<dbReference type="PATRIC" id="fig|1457173.3.peg.796"/>
<keyword evidence="7" id="KW-0175">Coiled coil</keyword>
<feature type="topological domain" description="Cytoplasmic" evidence="7">
    <location>
        <begin position="1"/>
        <end position="5"/>
    </location>
</feature>
<keyword evidence="1 7" id="KW-1003">Cell membrane</keyword>
<dbReference type="STRING" id="225991.MA05_06690"/>
<keyword evidence="7" id="KW-0997">Cell inner membrane</keyword>
<dbReference type="Gene3D" id="1.20.5.1700">
    <property type="match status" value="1"/>
</dbReference>
<keyword evidence="4 7" id="KW-1133">Transmembrane helix</keyword>
<keyword evidence="5 7" id="KW-0472">Membrane</keyword>
<name>A0A014MI07_9BURK</name>
<feature type="coiled-coil region" evidence="7">
    <location>
        <begin position="31"/>
        <end position="65"/>
    </location>
</feature>
<evidence type="ECO:0000256" key="7">
    <source>
        <dbReference type="HAMAP-Rule" id="MF_00599"/>
    </source>
</evidence>
<dbReference type="GO" id="GO:0030428">
    <property type="term" value="C:cell septum"/>
    <property type="evidence" value="ECO:0007669"/>
    <property type="project" value="TreeGrafter"/>
</dbReference>
<dbReference type="RefSeq" id="WP_042415375.1">
    <property type="nucleotide sequence ID" value="NZ_JBOK01000003.1"/>
</dbReference>
<comment type="caution">
    <text evidence="8">The sequence shown here is derived from an EMBL/GenBank/DDBJ whole genome shotgun (WGS) entry which is preliminary data.</text>
</comment>
<evidence type="ECO:0000256" key="4">
    <source>
        <dbReference type="ARBA" id="ARBA00022989"/>
    </source>
</evidence>
<sequence length="92" mass="10369">MVSRIVTVVLLSLLAITHAQLWLGAGSMDRVAELRAQINELHATNAQARKENERLSSEVADLRDGQDSIQEKARSELGMVRPNEIYVQIMRR</sequence>
<evidence type="ECO:0000313" key="9">
    <source>
        <dbReference type="Proteomes" id="UP000020766"/>
    </source>
</evidence>
<feature type="topological domain" description="Periplasmic" evidence="7">
    <location>
        <begin position="24"/>
        <end position="92"/>
    </location>
</feature>
<accession>A0A014MI07</accession>
<reference evidence="8 9" key="1">
    <citation type="submission" date="2014-01" db="EMBL/GenBank/DDBJ databases">
        <title>Interspecies Systems Biology Uncovers Metabolites Affecting C. elegans Gene Expression and Life History Traits.</title>
        <authorList>
            <person name="Watson E."/>
            <person name="Macneil L.T."/>
            <person name="Ritter A.D."/>
            <person name="Yilmaz L.S."/>
            <person name="Rosebrock A.P."/>
            <person name="Caudy A.A."/>
            <person name="Walhout A.J."/>
        </authorList>
    </citation>
    <scope>NUCLEOTIDE SEQUENCE [LARGE SCALE GENOMIC DNA]</scope>
    <source>
        <strain evidence="8 9">DA1877</strain>
    </source>
</reference>
<keyword evidence="2 7" id="KW-0132">Cell division</keyword>
<organism evidence="8 9">
    <name type="scientific">Comamonas aquatica DA1877</name>
    <dbReference type="NCBI Taxonomy" id="1457173"/>
    <lineage>
        <taxon>Bacteria</taxon>
        <taxon>Pseudomonadati</taxon>
        <taxon>Pseudomonadota</taxon>
        <taxon>Betaproteobacteria</taxon>
        <taxon>Burkholderiales</taxon>
        <taxon>Comamonadaceae</taxon>
        <taxon>Comamonas</taxon>
    </lineage>
</organism>
<comment type="subcellular location">
    <subcellularLocation>
        <location evidence="7">Cell inner membrane</location>
        <topology evidence="7">Single-pass type II membrane protein</topology>
    </subcellularLocation>
    <text evidence="7">Localizes to the division septum.</text>
</comment>
<dbReference type="Proteomes" id="UP000020766">
    <property type="component" value="Unassembled WGS sequence"/>
</dbReference>
<evidence type="ECO:0000256" key="2">
    <source>
        <dbReference type="ARBA" id="ARBA00022618"/>
    </source>
</evidence>
<evidence type="ECO:0000256" key="5">
    <source>
        <dbReference type="ARBA" id="ARBA00023136"/>
    </source>
</evidence>
<dbReference type="Pfam" id="PF04977">
    <property type="entry name" value="DivIC"/>
    <property type="match status" value="1"/>
</dbReference>
<dbReference type="GeneID" id="74937547"/>
<evidence type="ECO:0000256" key="6">
    <source>
        <dbReference type="ARBA" id="ARBA00023306"/>
    </source>
</evidence>
<dbReference type="PANTHER" id="PTHR37485">
    <property type="entry name" value="CELL DIVISION PROTEIN FTSB"/>
    <property type="match status" value="1"/>
</dbReference>
<comment type="similarity">
    <text evidence="7">Belongs to the FtsB family.</text>
</comment>
<comment type="function">
    <text evidence="7">Essential cell division protein. May link together the upstream cell division proteins, which are predominantly cytoplasmic, with the downstream cell division proteins, which are predominantly periplasmic.</text>
</comment>
<dbReference type="AlphaFoldDB" id="A0A014MI07"/>
<gene>
    <name evidence="7" type="primary">ftsB</name>
    <name evidence="8" type="ORF">AX13_11325</name>
</gene>
<evidence type="ECO:0000313" key="8">
    <source>
        <dbReference type="EMBL" id="EXU81386.1"/>
    </source>
</evidence>
<comment type="subunit">
    <text evidence="7">Part of a complex composed of FtsB, FtsL and FtsQ.</text>
</comment>
<dbReference type="GO" id="GO:0032153">
    <property type="term" value="C:cell division site"/>
    <property type="evidence" value="ECO:0007669"/>
    <property type="project" value="UniProtKB-UniRule"/>
</dbReference>